<dbReference type="EMBL" id="JADCNM010000002">
    <property type="protein sequence ID" value="KAG0494561.1"/>
    <property type="molecule type" value="Genomic_DNA"/>
</dbReference>
<dbReference type="Proteomes" id="UP000639772">
    <property type="component" value="Unassembled WGS sequence"/>
</dbReference>
<protein>
    <submittedName>
        <fullName evidence="1">Uncharacterized protein</fullName>
    </submittedName>
</protein>
<organism evidence="1 2">
    <name type="scientific">Vanilla planifolia</name>
    <name type="common">Vanilla</name>
    <dbReference type="NCBI Taxonomy" id="51239"/>
    <lineage>
        <taxon>Eukaryota</taxon>
        <taxon>Viridiplantae</taxon>
        <taxon>Streptophyta</taxon>
        <taxon>Embryophyta</taxon>
        <taxon>Tracheophyta</taxon>
        <taxon>Spermatophyta</taxon>
        <taxon>Magnoliopsida</taxon>
        <taxon>Liliopsida</taxon>
        <taxon>Asparagales</taxon>
        <taxon>Orchidaceae</taxon>
        <taxon>Vanilloideae</taxon>
        <taxon>Vanilleae</taxon>
        <taxon>Vanilla</taxon>
    </lineage>
</organism>
<dbReference type="AlphaFoldDB" id="A0A835VFI2"/>
<evidence type="ECO:0000313" key="1">
    <source>
        <dbReference type="EMBL" id="KAG0494561.1"/>
    </source>
</evidence>
<reference evidence="1 2" key="1">
    <citation type="journal article" date="2020" name="Nat. Food">
        <title>A phased Vanilla planifolia genome enables genetic improvement of flavour and production.</title>
        <authorList>
            <person name="Hasing T."/>
            <person name="Tang H."/>
            <person name="Brym M."/>
            <person name="Khazi F."/>
            <person name="Huang T."/>
            <person name="Chambers A.H."/>
        </authorList>
    </citation>
    <scope>NUCLEOTIDE SEQUENCE [LARGE SCALE GENOMIC DNA]</scope>
    <source>
        <tissue evidence="1">Leaf</tissue>
    </source>
</reference>
<evidence type="ECO:0000313" key="2">
    <source>
        <dbReference type="Proteomes" id="UP000639772"/>
    </source>
</evidence>
<name>A0A835VFI2_VANPL</name>
<accession>A0A835VFI2</accession>
<comment type="caution">
    <text evidence="1">The sequence shown here is derived from an EMBL/GenBank/DDBJ whole genome shotgun (WGS) entry which is preliminary data.</text>
</comment>
<sequence>MKHGTRRGPSSVSAYAAEVASLLLRLSTSRQAANVESPKLQIHPPNKCLLCWNFLLKDTQPRLLSATSSLFGYESALPDGVHHSAFAHQDSDILERTPQRYGVISTVGLNISLCRLAERYKKVFMKPLLVGYKIAAGVEAAMLEASATKIWSSA</sequence>
<proteinExistence type="predicted"/>
<gene>
    <name evidence="1" type="ORF">HPP92_005555</name>
</gene>